<sequence length="116" mass="13575">MNVKKQTTESKVKEIRRHTRKKYSSEEKIRIVIEGLRGEHSIAELCRREGINANLYYNWSKDFMEAGKRRLAGDIKREATTTEVHELKNENMDLKELVAELSLEVRKLKKNTLGSE</sequence>
<feature type="coiled-coil region" evidence="1">
    <location>
        <begin position="77"/>
        <end position="111"/>
    </location>
</feature>
<dbReference type="SUPFAM" id="SSF48295">
    <property type="entry name" value="TrpR-like"/>
    <property type="match status" value="1"/>
</dbReference>
<dbReference type="GO" id="GO:0006313">
    <property type="term" value="P:DNA transposition"/>
    <property type="evidence" value="ECO:0007669"/>
    <property type="project" value="InterPro"/>
</dbReference>
<evidence type="ECO:0008006" key="3">
    <source>
        <dbReference type="Google" id="ProtNLM"/>
    </source>
</evidence>
<evidence type="ECO:0000313" key="2">
    <source>
        <dbReference type="EMBL" id="KKM05094.1"/>
    </source>
</evidence>
<dbReference type="EMBL" id="LAZR01016302">
    <property type="protein sequence ID" value="KKM05094.1"/>
    <property type="molecule type" value="Genomic_DNA"/>
</dbReference>
<dbReference type="InterPro" id="IPR002514">
    <property type="entry name" value="Transposase_8"/>
</dbReference>
<gene>
    <name evidence="2" type="ORF">LCGC14_1757600</name>
</gene>
<dbReference type="GO" id="GO:0043565">
    <property type="term" value="F:sequence-specific DNA binding"/>
    <property type="evidence" value="ECO:0007669"/>
    <property type="project" value="InterPro"/>
</dbReference>
<reference evidence="2" key="1">
    <citation type="journal article" date="2015" name="Nature">
        <title>Complex archaea that bridge the gap between prokaryotes and eukaryotes.</title>
        <authorList>
            <person name="Spang A."/>
            <person name="Saw J.H."/>
            <person name="Jorgensen S.L."/>
            <person name="Zaremba-Niedzwiedzka K."/>
            <person name="Martijn J."/>
            <person name="Lind A.E."/>
            <person name="van Eijk R."/>
            <person name="Schleper C."/>
            <person name="Guy L."/>
            <person name="Ettema T.J."/>
        </authorList>
    </citation>
    <scope>NUCLEOTIDE SEQUENCE</scope>
</reference>
<dbReference type="Pfam" id="PF01527">
    <property type="entry name" value="HTH_Tnp_1"/>
    <property type="match status" value="1"/>
</dbReference>
<name>A0A0F9H235_9ZZZZ</name>
<dbReference type="GO" id="GO:0004803">
    <property type="term" value="F:transposase activity"/>
    <property type="evidence" value="ECO:0007669"/>
    <property type="project" value="InterPro"/>
</dbReference>
<dbReference type="PANTHER" id="PTHR33609">
    <property type="entry name" value="LOW CALCIUM RESPONSE LOCUS PROTEIN S"/>
    <property type="match status" value="1"/>
</dbReference>
<keyword evidence="1" id="KW-0175">Coiled coil</keyword>
<dbReference type="Gene3D" id="1.10.10.10">
    <property type="entry name" value="Winged helix-like DNA-binding domain superfamily/Winged helix DNA-binding domain"/>
    <property type="match status" value="1"/>
</dbReference>
<organism evidence="2">
    <name type="scientific">marine sediment metagenome</name>
    <dbReference type="NCBI Taxonomy" id="412755"/>
    <lineage>
        <taxon>unclassified sequences</taxon>
        <taxon>metagenomes</taxon>
        <taxon>ecological metagenomes</taxon>
    </lineage>
</organism>
<dbReference type="InterPro" id="IPR036388">
    <property type="entry name" value="WH-like_DNA-bd_sf"/>
</dbReference>
<dbReference type="InterPro" id="IPR052546">
    <property type="entry name" value="Transposase_8_domain"/>
</dbReference>
<dbReference type="AlphaFoldDB" id="A0A0F9H235"/>
<accession>A0A0F9H235</accession>
<evidence type="ECO:0000256" key="1">
    <source>
        <dbReference type="SAM" id="Coils"/>
    </source>
</evidence>
<proteinExistence type="predicted"/>
<protein>
    <recommendedName>
        <fullName evidence="3">Transposase</fullName>
    </recommendedName>
</protein>
<dbReference type="PANTHER" id="PTHR33609:SF1">
    <property type="entry name" value="TRANSPOSASE"/>
    <property type="match status" value="1"/>
</dbReference>
<comment type="caution">
    <text evidence="2">The sequence shown here is derived from an EMBL/GenBank/DDBJ whole genome shotgun (WGS) entry which is preliminary data.</text>
</comment>
<dbReference type="InterPro" id="IPR010921">
    <property type="entry name" value="Trp_repressor/repl_initiator"/>
</dbReference>